<feature type="region of interest" description="Disordered" evidence="1">
    <location>
        <begin position="177"/>
        <end position="212"/>
    </location>
</feature>
<feature type="region of interest" description="Disordered" evidence="1">
    <location>
        <begin position="1"/>
        <end position="37"/>
    </location>
</feature>
<dbReference type="Proteomes" id="UP001331761">
    <property type="component" value="Unassembled WGS sequence"/>
</dbReference>
<dbReference type="AlphaFoldDB" id="A0AAN8F731"/>
<comment type="caution">
    <text evidence="3">The sequence shown here is derived from an EMBL/GenBank/DDBJ whole genome shotgun (WGS) entry which is preliminary data.</text>
</comment>
<feature type="compositionally biased region" description="Polar residues" evidence="1">
    <location>
        <begin position="203"/>
        <end position="212"/>
    </location>
</feature>
<evidence type="ECO:0000259" key="2">
    <source>
        <dbReference type="Pfam" id="PF16090"/>
    </source>
</evidence>
<evidence type="ECO:0000313" key="4">
    <source>
        <dbReference type="Proteomes" id="UP001331761"/>
    </source>
</evidence>
<dbReference type="Pfam" id="PF16090">
    <property type="entry name" value="DUF4819"/>
    <property type="match status" value="1"/>
</dbReference>
<gene>
    <name evidence="3" type="ORF">GCK32_014821</name>
</gene>
<sequence length="212" mass="23185">MEHREGSPTQATGITLPTSQRTTVDDLSSSSHVDESPPQVNLLEWLGTRVLARVSGGGYQPGSIKNVHDNKDVVVQFDDGQEQRFDDVMNETNSNLIIADQAPTPSMVKNKTMVCVRLPADQSIYRTGELISISSTPTKYQVRVASSDCNSSVSRANLRLLRPPWYEELMAALESRHSDAGEQSSASKKTLVVSSVDSDDDQGTSQQASLRF</sequence>
<evidence type="ECO:0000256" key="1">
    <source>
        <dbReference type="SAM" id="MobiDB-lite"/>
    </source>
</evidence>
<dbReference type="InterPro" id="IPR032147">
    <property type="entry name" value="Cic_dom"/>
</dbReference>
<accession>A0AAN8F731</accession>
<dbReference type="EMBL" id="WIXE01023669">
    <property type="protein sequence ID" value="KAK5966253.1"/>
    <property type="molecule type" value="Genomic_DNA"/>
</dbReference>
<protein>
    <recommendedName>
        <fullName evidence="2">Protein capicua homolog-like domain-containing protein</fullName>
    </recommendedName>
</protein>
<reference evidence="3 4" key="1">
    <citation type="submission" date="2019-10" db="EMBL/GenBank/DDBJ databases">
        <title>Assembly and Annotation for the nematode Trichostrongylus colubriformis.</title>
        <authorList>
            <person name="Martin J."/>
        </authorList>
    </citation>
    <scope>NUCLEOTIDE SEQUENCE [LARGE SCALE GENOMIC DNA]</scope>
    <source>
        <strain evidence="3">G859</strain>
        <tissue evidence="3">Whole worm</tissue>
    </source>
</reference>
<evidence type="ECO:0000313" key="3">
    <source>
        <dbReference type="EMBL" id="KAK5966253.1"/>
    </source>
</evidence>
<name>A0AAN8F731_TRICO</name>
<dbReference type="Gene3D" id="2.30.30.140">
    <property type="match status" value="1"/>
</dbReference>
<feature type="compositionally biased region" description="Polar residues" evidence="1">
    <location>
        <begin position="7"/>
        <end position="31"/>
    </location>
</feature>
<organism evidence="3 4">
    <name type="scientific">Trichostrongylus colubriformis</name>
    <name type="common">Black scour worm</name>
    <dbReference type="NCBI Taxonomy" id="6319"/>
    <lineage>
        <taxon>Eukaryota</taxon>
        <taxon>Metazoa</taxon>
        <taxon>Ecdysozoa</taxon>
        <taxon>Nematoda</taxon>
        <taxon>Chromadorea</taxon>
        <taxon>Rhabditida</taxon>
        <taxon>Rhabditina</taxon>
        <taxon>Rhabditomorpha</taxon>
        <taxon>Strongyloidea</taxon>
        <taxon>Trichostrongylidae</taxon>
        <taxon>Trichostrongylus</taxon>
    </lineage>
</organism>
<feature type="non-terminal residue" evidence="3">
    <location>
        <position position="212"/>
    </location>
</feature>
<keyword evidence="4" id="KW-1185">Reference proteome</keyword>
<proteinExistence type="predicted"/>
<feature type="domain" description="Protein capicua homolog-like" evidence="2">
    <location>
        <begin position="97"/>
        <end position="171"/>
    </location>
</feature>